<keyword evidence="3" id="KW-1185">Reference proteome</keyword>
<reference evidence="2" key="1">
    <citation type="submission" date="2023-03" db="EMBL/GenBank/DDBJ databases">
        <title>Massive genome expansion in bonnet fungi (Mycena s.s.) driven by repeated elements and novel gene families across ecological guilds.</title>
        <authorList>
            <consortium name="Lawrence Berkeley National Laboratory"/>
            <person name="Harder C.B."/>
            <person name="Miyauchi S."/>
            <person name="Viragh M."/>
            <person name="Kuo A."/>
            <person name="Thoen E."/>
            <person name="Andreopoulos B."/>
            <person name="Lu D."/>
            <person name="Skrede I."/>
            <person name="Drula E."/>
            <person name="Henrissat B."/>
            <person name="Morin E."/>
            <person name="Kohler A."/>
            <person name="Barry K."/>
            <person name="LaButti K."/>
            <person name="Morin E."/>
            <person name="Salamov A."/>
            <person name="Lipzen A."/>
            <person name="Mereny Z."/>
            <person name="Hegedus B."/>
            <person name="Baldrian P."/>
            <person name="Stursova M."/>
            <person name="Weitz H."/>
            <person name="Taylor A."/>
            <person name="Grigoriev I.V."/>
            <person name="Nagy L.G."/>
            <person name="Martin F."/>
            <person name="Kauserud H."/>
        </authorList>
    </citation>
    <scope>NUCLEOTIDE SEQUENCE</scope>
    <source>
        <strain evidence="2">9284</strain>
    </source>
</reference>
<proteinExistence type="predicted"/>
<dbReference type="PANTHER" id="PTHR34310:SF5">
    <property type="entry name" value="DUF427 DOMAIN PROTEIN (AFU_ORTHOLOGUE AFUA_3G02220)"/>
    <property type="match status" value="1"/>
</dbReference>
<gene>
    <name evidence="2" type="ORF">FB45DRAFT_897467</name>
</gene>
<evidence type="ECO:0000313" key="2">
    <source>
        <dbReference type="EMBL" id="KAJ7644296.1"/>
    </source>
</evidence>
<dbReference type="Pfam" id="PF04248">
    <property type="entry name" value="NTP_transf_9"/>
    <property type="match status" value="1"/>
</dbReference>
<organism evidence="2 3">
    <name type="scientific">Roridomyces roridus</name>
    <dbReference type="NCBI Taxonomy" id="1738132"/>
    <lineage>
        <taxon>Eukaryota</taxon>
        <taxon>Fungi</taxon>
        <taxon>Dikarya</taxon>
        <taxon>Basidiomycota</taxon>
        <taxon>Agaricomycotina</taxon>
        <taxon>Agaricomycetes</taxon>
        <taxon>Agaricomycetidae</taxon>
        <taxon>Agaricales</taxon>
        <taxon>Marasmiineae</taxon>
        <taxon>Mycenaceae</taxon>
        <taxon>Roridomyces</taxon>
    </lineage>
</organism>
<dbReference type="AlphaFoldDB" id="A0AAD7FY28"/>
<evidence type="ECO:0000259" key="1">
    <source>
        <dbReference type="Pfam" id="PF04248"/>
    </source>
</evidence>
<dbReference type="EMBL" id="JARKIF010000003">
    <property type="protein sequence ID" value="KAJ7644296.1"/>
    <property type="molecule type" value="Genomic_DNA"/>
</dbReference>
<dbReference type="Proteomes" id="UP001221142">
    <property type="component" value="Unassembled WGS sequence"/>
</dbReference>
<dbReference type="PANTHER" id="PTHR34310">
    <property type="entry name" value="DUF427 DOMAIN PROTEIN (AFU_ORTHOLOGUE AFUA_3G02220)"/>
    <property type="match status" value="1"/>
</dbReference>
<protein>
    <submittedName>
        <fullName evidence="2">DUF427-domain-containing protein</fullName>
    </submittedName>
</protein>
<dbReference type="InterPro" id="IPR038694">
    <property type="entry name" value="DUF427_sf"/>
</dbReference>
<dbReference type="InterPro" id="IPR007361">
    <property type="entry name" value="DUF427"/>
</dbReference>
<name>A0AAD7FY28_9AGAR</name>
<accession>A0AAD7FY28</accession>
<evidence type="ECO:0000313" key="3">
    <source>
        <dbReference type="Proteomes" id="UP001221142"/>
    </source>
</evidence>
<feature type="domain" description="DUF427" evidence="1">
    <location>
        <begin position="1"/>
        <end position="87"/>
    </location>
</feature>
<sequence length="93" mass="10416">MQATLAGTVLAQSDETIVVEGNHYFPNASVKLDFFNDSETHTVCPWKGTASYYHATVNGTTVKDIAWYYPETSEKAKNIKNYVAFYKNKVTIA</sequence>
<dbReference type="Gene3D" id="2.170.150.40">
    <property type="entry name" value="Domain of unknown function (DUF427)"/>
    <property type="match status" value="1"/>
</dbReference>
<comment type="caution">
    <text evidence="2">The sequence shown here is derived from an EMBL/GenBank/DDBJ whole genome shotgun (WGS) entry which is preliminary data.</text>
</comment>